<reference evidence="2 3" key="1">
    <citation type="submission" date="2013-08" db="EMBL/GenBank/DDBJ databases">
        <title>Flavobacterium limnosediminis JC2902 genome sequencing.</title>
        <authorList>
            <person name="Lee K."/>
            <person name="Yi H."/>
            <person name="Park S."/>
            <person name="Chun J."/>
        </authorList>
    </citation>
    <scope>NUCLEOTIDE SEQUENCE [LARGE SCALE GENOMIC DNA]</scope>
    <source>
        <strain evidence="2 3">JC2902</strain>
    </source>
</reference>
<keyword evidence="1" id="KW-1133">Transmembrane helix</keyword>
<evidence type="ECO:0000313" key="3">
    <source>
        <dbReference type="Proteomes" id="UP000018004"/>
    </source>
</evidence>
<name>V6SU69_9FLAO</name>
<comment type="caution">
    <text evidence="2">The sequence shown here is derived from an EMBL/GenBank/DDBJ whole genome shotgun (WGS) entry which is preliminary data.</text>
</comment>
<dbReference type="AlphaFoldDB" id="V6SU69"/>
<gene>
    <name evidence="2" type="ORF">FLJC2902T_01910</name>
</gene>
<keyword evidence="3" id="KW-1185">Reference proteome</keyword>
<sequence>MKGFGRNKVGFQSVLGLQRIVFLFFFCGLFLCCKPKKAMVGSDRWDVEQLKLKSESHSDTAKWDLKLYKQDIATFEKYAEALSIYPLNKTPFPVAEYDYAVASTPITVKVKNYLFKGVRIGEYENPESEVVKDALTLLVLTNDANAEESTLVESRNFPYLTAQGFFKTADNKFDWVFSKSPDGFSTLLFNMKLFDLRFGQTIVIVPQKDKSFVYCQINDSPENYKNQEEFNLSISENSKIRDLLSRKNTIGN</sequence>
<dbReference type="EMBL" id="AVGG01000001">
    <property type="protein sequence ID" value="ESU29717.1"/>
    <property type="molecule type" value="Genomic_DNA"/>
</dbReference>
<evidence type="ECO:0000256" key="1">
    <source>
        <dbReference type="SAM" id="Phobius"/>
    </source>
</evidence>
<dbReference type="eggNOG" id="ENOG5031IQG">
    <property type="taxonomic scope" value="Bacteria"/>
</dbReference>
<dbReference type="PATRIC" id="fig|1341181.4.peg.187"/>
<evidence type="ECO:0000313" key="2">
    <source>
        <dbReference type="EMBL" id="ESU29717.1"/>
    </source>
</evidence>
<dbReference type="STRING" id="1341181.FLJC2902T_01910"/>
<dbReference type="Proteomes" id="UP000018004">
    <property type="component" value="Unassembled WGS sequence"/>
</dbReference>
<dbReference type="RefSeq" id="WP_023577897.1">
    <property type="nucleotide sequence ID" value="NZ_AVGG01000001.1"/>
</dbReference>
<keyword evidence="1" id="KW-0472">Membrane</keyword>
<accession>V6SU69</accession>
<proteinExistence type="predicted"/>
<organism evidence="2 3">
    <name type="scientific">Flavobacterium limnosediminis JC2902</name>
    <dbReference type="NCBI Taxonomy" id="1341181"/>
    <lineage>
        <taxon>Bacteria</taxon>
        <taxon>Pseudomonadati</taxon>
        <taxon>Bacteroidota</taxon>
        <taxon>Flavobacteriia</taxon>
        <taxon>Flavobacteriales</taxon>
        <taxon>Flavobacteriaceae</taxon>
        <taxon>Flavobacterium</taxon>
    </lineage>
</organism>
<dbReference type="OrthoDB" id="1451563at2"/>
<keyword evidence="1" id="KW-0812">Transmembrane</keyword>
<feature type="transmembrane region" description="Helical" evidence="1">
    <location>
        <begin position="12"/>
        <end position="32"/>
    </location>
</feature>
<protein>
    <submittedName>
        <fullName evidence="2">Uncharacterized protein</fullName>
    </submittedName>
</protein>